<dbReference type="Proteomes" id="UP001249020">
    <property type="component" value="Unassembled WGS sequence"/>
</dbReference>
<evidence type="ECO:0000256" key="3">
    <source>
        <dbReference type="ARBA" id="ARBA00034247"/>
    </source>
</evidence>
<proteinExistence type="predicted"/>
<comment type="catalytic activity">
    <reaction evidence="3">
        <text>2 GTP = 3',3'-c-di-GMP + 2 diphosphate</text>
        <dbReference type="Rhea" id="RHEA:24898"/>
        <dbReference type="ChEBI" id="CHEBI:33019"/>
        <dbReference type="ChEBI" id="CHEBI:37565"/>
        <dbReference type="ChEBI" id="CHEBI:58805"/>
        <dbReference type="EC" id="2.7.7.65"/>
    </reaction>
</comment>
<dbReference type="PROSITE" id="PS50887">
    <property type="entry name" value="GGDEF"/>
    <property type="match status" value="1"/>
</dbReference>
<dbReference type="GO" id="GO:0052621">
    <property type="term" value="F:diguanylate cyclase activity"/>
    <property type="evidence" value="ECO:0007669"/>
    <property type="project" value="UniProtKB-EC"/>
</dbReference>
<keyword evidence="6" id="KW-0808">Transferase</keyword>
<dbReference type="GO" id="GO:0043709">
    <property type="term" value="P:cell adhesion involved in single-species biofilm formation"/>
    <property type="evidence" value="ECO:0007669"/>
    <property type="project" value="TreeGrafter"/>
</dbReference>
<dbReference type="InterPro" id="IPR000160">
    <property type="entry name" value="GGDEF_dom"/>
</dbReference>
<keyword evidence="4" id="KW-0812">Transmembrane</keyword>
<feature type="transmembrane region" description="Helical" evidence="4">
    <location>
        <begin position="76"/>
        <end position="93"/>
    </location>
</feature>
<dbReference type="EC" id="2.7.7.65" evidence="2"/>
<feature type="transmembrane region" description="Helical" evidence="4">
    <location>
        <begin position="12"/>
        <end position="33"/>
    </location>
</feature>
<feature type="transmembrane region" description="Helical" evidence="4">
    <location>
        <begin position="443"/>
        <end position="462"/>
    </location>
</feature>
<dbReference type="RefSeq" id="WP_311362187.1">
    <property type="nucleotide sequence ID" value="NZ_JAVRIE010000005.1"/>
</dbReference>
<dbReference type="InterPro" id="IPR050469">
    <property type="entry name" value="Diguanylate_Cyclase"/>
</dbReference>
<dbReference type="InterPro" id="IPR043128">
    <property type="entry name" value="Rev_trsase/Diguanyl_cyclase"/>
</dbReference>
<reference evidence="6 7" key="1">
    <citation type="submission" date="2023-09" db="EMBL/GenBank/DDBJ databases">
        <authorList>
            <person name="Rey-Velasco X."/>
        </authorList>
    </citation>
    <scope>NUCLEOTIDE SEQUENCE [LARGE SCALE GENOMIC DNA]</scope>
    <source>
        <strain evidence="6 7">W409</strain>
    </source>
</reference>
<evidence type="ECO:0000256" key="4">
    <source>
        <dbReference type="SAM" id="Phobius"/>
    </source>
</evidence>
<comment type="cofactor">
    <cofactor evidence="1">
        <name>Mg(2+)</name>
        <dbReference type="ChEBI" id="CHEBI:18420"/>
    </cofactor>
</comment>
<protein>
    <recommendedName>
        <fullName evidence="2">diguanylate cyclase</fullName>
        <ecNumber evidence="2">2.7.7.65</ecNumber>
    </recommendedName>
</protein>
<evidence type="ECO:0000256" key="1">
    <source>
        <dbReference type="ARBA" id="ARBA00001946"/>
    </source>
</evidence>
<accession>A0AAW8R1V6</accession>
<name>A0AAW8R1V6_9ALTE</name>
<dbReference type="EMBL" id="JAVRIE010000005">
    <property type="protein sequence ID" value="MDT0583413.1"/>
    <property type="molecule type" value="Genomic_DNA"/>
</dbReference>
<dbReference type="FunFam" id="3.30.70.270:FF:000001">
    <property type="entry name" value="Diguanylate cyclase domain protein"/>
    <property type="match status" value="1"/>
</dbReference>
<dbReference type="InterPro" id="IPR029787">
    <property type="entry name" value="Nucleotide_cyclase"/>
</dbReference>
<evidence type="ECO:0000313" key="6">
    <source>
        <dbReference type="EMBL" id="MDT0583413.1"/>
    </source>
</evidence>
<evidence type="ECO:0000256" key="2">
    <source>
        <dbReference type="ARBA" id="ARBA00012528"/>
    </source>
</evidence>
<keyword evidence="7" id="KW-1185">Reference proteome</keyword>
<comment type="caution">
    <text evidence="6">The sequence shown here is derived from an EMBL/GenBank/DDBJ whole genome shotgun (WGS) entry which is preliminary data.</text>
</comment>
<dbReference type="GO" id="GO:0005886">
    <property type="term" value="C:plasma membrane"/>
    <property type="evidence" value="ECO:0007669"/>
    <property type="project" value="TreeGrafter"/>
</dbReference>
<dbReference type="PANTHER" id="PTHR45138">
    <property type="entry name" value="REGULATORY COMPONENTS OF SENSORY TRANSDUCTION SYSTEM"/>
    <property type="match status" value="1"/>
</dbReference>
<gene>
    <name evidence="6" type="ORF">RM544_12755</name>
</gene>
<sequence length="707" mass="78916">MKKTNNAAVRDWLVCALLCLSAIGLNAFGNIAIYGTIELYFGSIAALLSILVLPLRLSLLVLLASLGSFYSQLANFYFVGVQALEYFFVLTLVRLKINFLVAVFSFWLSIGLPSTLSILHFLSDQNLRSSLFTGVTISLNGFVCGIFALFAYWFVPTVSQFKRFNPKAPRFSNVVFELCIVSVILPTILVTLVFTWQSADETEKRISKELVSASLQFDEIITDRIEHNLHTVISAAETIQTLPSLKNKGALLNAVANSNDDIESMLVSDALGNVTVVAPEAYADIFSNLENLTIAQRNYFQQAKTTQEAFISKVLEGRGLGSLDIVAIAAPIMRDGEFIGIVQAATKLERVVNFDALDRLENNGIDVIVTDNANAIVYSSLNLELDRKSLFEVQRSFNPFLRDTPVLDISGTPFMYASSQNRYGWNIYTLAPPSKVFTSIVNYFLYIGLTLLVLLILIGLMANRLATKITRPLVNLEGFLERKISVDKLLPESTISREMEAVTHSLITAREVSENFQKNLKQQVDDKTKALEELNLKLLESSQRDALTNLYNRGAFDQLALVAHESLASQQRPFALLLADIDFFKKVNDTFGHQAGDQCIIEVAEALQEMCHQEHDIVARYGGEEFIILIDCADSKDPVAFVESIRQRIEVGHVQYNEHRIKFTMSCGLVSVQDDFSLPLDRLITIADEQLYTSKRSGRNQTTIRVV</sequence>
<dbReference type="SUPFAM" id="SSF55073">
    <property type="entry name" value="Nucleotide cyclase"/>
    <property type="match status" value="1"/>
</dbReference>
<dbReference type="SMART" id="SM00267">
    <property type="entry name" value="GGDEF"/>
    <property type="match status" value="1"/>
</dbReference>
<dbReference type="CDD" id="cd01949">
    <property type="entry name" value="GGDEF"/>
    <property type="match status" value="1"/>
</dbReference>
<feature type="domain" description="GGDEF" evidence="5">
    <location>
        <begin position="572"/>
        <end position="707"/>
    </location>
</feature>
<dbReference type="Gene3D" id="3.30.70.270">
    <property type="match status" value="1"/>
</dbReference>
<dbReference type="AlphaFoldDB" id="A0AAW8R1V6"/>
<evidence type="ECO:0000313" key="7">
    <source>
        <dbReference type="Proteomes" id="UP001249020"/>
    </source>
</evidence>
<evidence type="ECO:0000259" key="5">
    <source>
        <dbReference type="PROSITE" id="PS50887"/>
    </source>
</evidence>
<dbReference type="Gene3D" id="3.30.450.20">
    <property type="entry name" value="PAS domain"/>
    <property type="match status" value="1"/>
</dbReference>
<feature type="transmembrane region" description="Helical" evidence="4">
    <location>
        <begin position="39"/>
        <end position="64"/>
    </location>
</feature>
<feature type="transmembrane region" description="Helical" evidence="4">
    <location>
        <begin position="131"/>
        <end position="154"/>
    </location>
</feature>
<keyword evidence="4" id="KW-1133">Transmembrane helix</keyword>
<feature type="transmembrane region" description="Helical" evidence="4">
    <location>
        <begin position="99"/>
        <end position="119"/>
    </location>
</feature>
<organism evidence="6 7">
    <name type="scientific">Brumicola blandensis</name>
    <dbReference type="NCBI Taxonomy" id="3075611"/>
    <lineage>
        <taxon>Bacteria</taxon>
        <taxon>Pseudomonadati</taxon>
        <taxon>Pseudomonadota</taxon>
        <taxon>Gammaproteobacteria</taxon>
        <taxon>Alteromonadales</taxon>
        <taxon>Alteromonadaceae</taxon>
        <taxon>Brumicola</taxon>
    </lineage>
</organism>
<keyword evidence="4" id="KW-0472">Membrane</keyword>
<dbReference type="PANTHER" id="PTHR45138:SF9">
    <property type="entry name" value="DIGUANYLATE CYCLASE DGCM-RELATED"/>
    <property type="match status" value="1"/>
</dbReference>
<dbReference type="Pfam" id="PF00990">
    <property type="entry name" value="GGDEF"/>
    <property type="match status" value="1"/>
</dbReference>
<dbReference type="NCBIfam" id="TIGR00254">
    <property type="entry name" value="GGDEF"/>
    <property type="match status" value="1"/>
</dbReference>
<dbReference type="GO" id="GO:1902201">
    <property type="term" value="P:negative regulation of bacterial-type flagellum-dependent cell motility"/>
    <property type="evidence" value="ECO:0007669"/>
    <property type="project" value="TreeGrafter"/>
</dbReference>
<keyword evidence="6" id="KW-0548">Nucleotidyltransferase</keyword>
<feature type="transmembrane region" description="Helical" evidence="4">
    <location>
        <begin position="174"/>
        <end position="196"/>
    </location>
</feature>
<dbReference type="CDD" id="cd18773">
    <property type="entry name" value="PDC1_HK_sensor"/>
    <property type="match status" value="1"/>
</dbReference>